<dbReference type="NCBIfam" id="TIGR02072">
    <property type="entry name" value="BioC"/>
    <property type="match status" value="1"/>
</dbReference>
<dbReference type="SUPFAM" id="SSF53335">
    <property type="entry name" value="S-adenosyl-L-methionine-dependent methyltransferases"/>
    <property type="match status" value="1"/>
</dbReference>
<evidence type="ECO:0000259" key="9">
    <source>
        <dbReference type="Pfam" id="PF08241"/>
    </source>
</evidence>
<comment type="catalytic activity">
    <reaction evidence="1 8">
        <text>malonyl-[ACP] + S-adenosyl-L-methionine = malonyl-[ACP] methyl ester + S-adenosyl-L-homocysteine</text>
        <dbReference type="Rhea" id="RHEA:17105"/>
        <dbReference type="Rhea" id="RHEA-COMP:9623"/>
        <dbReference type="Rhea" id="RHEA-COMP:9954"/>
        <dbReference type="ChEBI" id="CHEBI:57856"/>
        <dbReference type="ChEBI" id="CHEBI:59789"/>
        <dbReference type="ChEBI" id="CHEBI:78449"/>
        <dbReference type="ChEBI" id="CHEBI:78845"/>
        <dbReference type="EC" id="2.1.1.197"/>
    </reaction>
</comment>
<evidence type="ECO:0000313" key="10">
    <source>
        <dbReference type="EMBL" id="MBC8519680.1"/>
    </source>
</evidence>
<gene>
    <name evidence="8 10" type="primary">bioC</name>
    <name evidence="10" type="ORF">H8D24_04640</name>
</gene>
<dbReference type="PANTHER" id="PTHR13090:SF1">
    <property type="entry name" value="ARGININE-HYDROXYLASE NDUFAF5, MITOCHONDRIAL"/>
    <property type="match status" value="1"/>
</dbReference>
<dbReference type="Pfam" id="PF08241">
    <property type="entry name" value="Methyltransf_11"/>
    <property type="match status" value="1"/>
</dbReference>
<reference evidence="10 11" key="1">
    <citation type="submission" date="2020-08" db="EMBL/GenBank/DDBJ databases">
        <title>Bridging the membrane lipid divide: bacteria of the FCB group superphylum have the potential to synthesize archaeal ether lipids.</title>
        <authorList>
            <person name="Villanueva L."/>
            <person name="Von Meijenfeldt F.A.B."/>
            <person name="Westbye A.B."/>
            <person name="Yadav S."/>
            <person name="Hopmans E.C."/>
            <person name="Dutilh B.E."/>
            <person name="Sinninghe Damste J.S."/>
        </authorList>
    </citation>
    <scope>NUCLEOTIDE SEQUENCE [LARGE SCALE GENOMIC DNA]</scope>
    <source>
        <strain evidence="10">NIOZ-UU100</strain>
    </source>
</reference>
<dbReference type="GO" id="GO:0032259">
    <property type="term" value="P:methylation"/>
    <property type="evidence" value="ECO:0007669"/>
    <property type="project" value="UniProtKB-KW"/>
</dbReference>
<dbReference type="PANTHER" id="PTHR13090">
    <property type="entry name" value="ARGININE-HYDROXYLASE NDUFAF5, MITOCHONDRIAL"/>
    <property type="match status" value="1"/>
</dbReference>
<sequence length="297" mass="33623">MADEQMGIHAQNHNLKRSLVRANFERASSSYDEVALLQREVAERMLEQFEYTNITPQAILDIGTGTGYCARALEKRFGKSTVVALDIAHNMLLEARRQSRQSKSLLSRFAGGSRQQFLCADTIQLPLVDRSMDLIFSNFTLQWCQDLPALFKEFRRVLRPGGLLMFSTLGTDTLTELRQSWTGVDDMVHVNHFVDLHDIGDLLLNTGFVEPVTSVDRFELTYPDVMTLMGDLKGLGATNVNEGRPRGLTGRAKISQLDQIYREMQGGRERISATWEVVYGHAWGTEEFSLPLNRFNT</sequence>
<evidence type="ECO:0000256" key="2">
    <source>
        <dbReference type="ARBA" id="ARBA00004746"/>
    </source>
</evidence>
<comment type="pathway">
    <text evidence="2 8">Cofactor biosynthesis; biotin biosynthesis.</text>
</comment>
<dbReference type="InterPro" id="IPR050602">
    <property type="entry name" value="Malonyl-ACP_OMT"/>
</dbReference>
<evidence type="ECO:0000313" key="11">
    <source>
        <dbReference type="Proteomes" id="UP000654401"/>
    </source>
</evidence>
<evidence type="ECO:0000256" key="7">
    <source>
        <dbReference type="ARBA" id="ARBA00022756"/>
    </source>
</evidence>
<keyword evidence="6 8" id="KW-0949">S-adenosyl-L-methionine</keyword>
<evidence type="ECO:0000256" key="6">
    <source>
        <dbReference type="ARBA" id="ARBA00022691"/>
    </source>
</evidence>
<keyword evidence="4 8" id="KW-0489">Methyltransferase</keyword>
<dbReference type="InterPro" id="IPR029063">
    <property type="entry name" value="SAM-dependent_MTases_sf"/>
</dbReference>
<dbReference type="GO" id="GO:0010340">
    <property type="term" value="F:carboxyl-O-methyltransferase activity"/>
    <property type="evidence" value="ECO:0007669"/>
    <property type="project" value="UniProtKB-UniRule"/>
</dbReference>
<dbReference type="GO" id="GO:0102130">
    <property type="term" value="F:malonyl-CoA methyltransferase activity"/>
    <property type="evidence" value="ECO:0007669"/>
    <property type="project" value="UniProtKB-EC"/>
</dbReference>
<dbReference type="AlphaFoldDB" id="A0A8J6P4W5"/>
<evidence type="ECO:0000256" key="3">
    <source>
        <dbReference type="ARBA" id="ARBA00012327"/>
    </source>
</evidence>
<keyword evidence="5 8" id="KW-0808">Transferase</keyword>
<dbReference type="GO" id="GO:0009102">
    <property type="term" value="P:biotin biosynthetic process"/>
    <property type="evidence" value="ECO:0007669"/>
    <property type="project" value="UniProtKB-UniRule"/>
</dbReference>
<comment type="caution">
    <text evidence="10">The sequence shown here is derived from an EMBL/GenBank/DDBJ whole genome shotgun (WGS) entry which is preliminary data.</text>
</comment>
<protein>
    <recommendedName>
        <fullName evidence="3 8">Malonyl-[acyl-carrier protein] O-methyltransferase</fullName>
        <shortName evidence="8">Malonyl-ACP O-methyltransferase</shortName>
        <ecNumber evidence="3 8">2.1.1.197</ecNumber>
    </recommendedName>
    <alternativeName>
        <fullName evidence="8">Biotin synthesis protein BioC</fullName>
    </alternativeName>
</protein>
<evidence type="ECO:0000256" key="1">
    <source>
        <dbReference type="ARBA" id="ARBA00000852"/>
    </source>
</evidence>
<name>A0A8J6P4W5_9GAMM</name>
<accession>A0A8J6P4W5</accession>
<keyword evidence="7 8" id="KW-0093">Biotin biosynthesis</keyword>
<dbReference type="GO" id="GO:0008757">
    <property type="term" value="F:S-adenosylmethionine-dependent methyltransferase activity"/>
    <property type="evidence" value="ECO:0007669"/>
    <property type="project" value="InterPro"/>
</dbReference>
<dbReference type="InterPro" id="IPR013216">
    <property type="entry name" value="Methyltransf_11"/>
</dbReference>
<dbReference type="HAMAP" id="MF_00835">
    <property type="entry name" value="BioC"/>
    <property type="match status" value="1"/>
</dbReference>
<evidence type="ECO:0000256" key="4">
    <source>
        <dbReference type="ARBA" id="ARBA00022603"/>
    </source>
</evidence>
<dbReference type="UniPathway" id="UPA00078"/>
<feature type="domain" description="Methyltransferase type 11" evidence="9">
    <location>
        <begin position="60"/>
        <end position="166"/>
    </location>
</feature>
<dbReference type="EMBL" id="JACNFK010000025">
    <property type="protein sequence ID" value="MBC8519680.1"/>
    <property type="molecule type" value="Genomic_DNA"/>
</dbReference>
<organism evidence="10 11">
    <name type="scientific">Candidatus Thiopontia autotrophica</name>
    <dbReference type="NCBI Taxonomy" id="2841688"/>
    <lineage>
        <taxon>Bacteria</taxon>
        <taxon>Pseudomonadati</taxon>
        <taxon>Pseudomonadota</taxon>
        <taxon>Gammaproteobacteria</taxon>
        <taxon>Candidatus Thiopontia</taxon>
    </lineage>
</organism>
<dbReference type="Gene3D" id="3.40.50.150">
    <property type="entry name" value="Vaccinia Virus protein VP39"/>
    <property type="match status" value="1"/>
</dbReference>
<evidence type="ECO:0000256" key="5">
    <source>
        <dbReference type="ARBA" id="ARBA00022679"/>
    </source>
</evidence>
<dbReference type="CDD" id="cd02440">
    <property type="entry name" value="AdoMet_MTases"/>
    <property type="match status" value="1"/>
</dbReference>
<proteinExistence type="inferred from homology"/>
<dbReference type="EC" id="2.1.1.197" evidence="3 8"/>
<dbReference type="Proteomes" id="UP000654401">
    <property type="component" value="Unassembled WGS sequence"/>
</dbReference>
<comment type="similarity">
    <text evidence="8">Belongs to the methyltransferase superfamily.</text>
</comment>
<comment type="function">
    <text evidence="8">Converts the free carboxyl group of a malonyl-thioester to its methyl ester by transfer of a methyl group from S-adenosyl-L-methionine (SAM). It allows to synthesize pimeloyl-ACP via the fatty acid synthetic pathway.</text>
</comment>
<evidence type="ECO:0000256" key="8">
    <source>
        <dbReference type="HAMAP-Rule" id="MF_00835"/>
    </source>
</evidence>
<dbReference type="InterPro" id="IPR011814">
    <property type="entry name" value="BioC"/>
</dbReference>